<dbReference type="EMBL" id="LAZR01034140">
    <property type="protein sequence ID" value="KKL46149.1"/>
    <property type="molecule type" value="Genomic_DNA"/>
</dbReference>
<dbReference type="AlphaFoldDB" id="A0A0F9CAM8"/>
<comment type="caution">
    <text evidence="1">The sequence shown here is derived from an EMBL/GenBank/DDBJ whole genome shotgun (WGS) entry which is preliminary data.</text>
</comment>
<gene>
    <name evidence="1" type="ORF">LCGC14_2348500</name>
</gene>
<evidence type="ECO:0000313" key="1">
    <source>
        <dbReference type="EMBL" id="KKL46149.1"/>
    </source>
</evidence>
<protein>
    <submittedName>
        <fullName evidence="1">Uncharacterized protein</fullName>
    </submittedName>
</protein>
<proteinExistence type="predicted"/>
<sequence length="47" mass="5693">MKSEQKNLYMKIHDIIELIKNKDNESVIIRIHSLMKNDEYSDHYVTN</sequence>
<accession>A0A0F9CAM8</accession>
<name>A0A0F9CAM8_9ZZZZ</name>
<organism evidence="1">
    <name type="scientific">marine sediment metagenome</name>
    <dbReference type="NCBI Taxonomy" id="412755"/>
    <lineage>
        <taxon>unclassified sequences</taxon>
        <taxon>metagenomes</taxon>
        <taxon>ecological metagenomes</taxon>
    </lineage>
</organism>
<feature type="non-terminal residue" evidence="1">
    <location>
        <position position="47"/>
    </location>
</feature>
<reference evidence="1" key="1">
    <citation type="journal article" date="2015" name="Nature">
        <title>Complex archaea that bridge the gap between prokaryotes and eukaryotes.</title>
        <authorList>
            <person name="Spang A."/>
            <person name="Saw J.H."/>
            <person name="Jorgensen S.L."/>
            <person name="Zaremba-Niedzwiedzka K."/>
            <person name="Martijn J."/>
            <person name="Lind A.E."/>
            <person name="van Eijk R."/>
            <person name="Schleper C."/>
            <person name="Guy L."/>
            <person name="Ettema T.J."/>
        </authorList>
    </citation>
    <scope>NUCLEOTIDE SEQUENCE</scope>
</reference>